<keyword evidence="3" id="KW-1185">Reference proteome</keyword>
<dbReference type="STRING" id="582672.SAMN05216360_101527"/>
<gene>
    <name evidence="2" type="ORF">SAMN05216360_101527</name>
</gene>
<feature type="region of interest" description="Disordered" evidence="1">
    <location>
        <begin position="1"/>
        <end position="71"/>
    </location>
</feature>
<feature type="region of interest" description="Disordered" evidence="1">
    <location>
        <begin position="118"/>
        <end position="178"/>
    </location>
</feature>
<organism evidence="2 3">
    <name type="scientific">Methylobacterium phyllostachyos</name>
    <dbReference type="NCBI Taxonomy" id="582672"/>
    <lineage>
        <taxon>Bacteria</taxon>
        <taxon>Pseudomonadati</taxon>
        <taxon>Pseudomonadota</taxon>
        <taxon>Alphaproteobacteria</taxon>
        <taxon>Hyphomicrobiales</taxon>
        <taxon>Methylobacteriaceae</taxon>
        <taxon>Methylobacterium</taxon>
    </lineage>
</organism>
<evidence type="ECO:0000313" key="2">
    <source>
        <dbReference type="EMBL" id="SDM31495.1"/>
    </source>
</evidence>
<name>A0A1G9S9N3_9HYPH</name>
<protein>
    <submittedName>
        <fullName evidence="2">Uncharacterized protein</fullName>
    </submittedName>
</protein>
<sequence>MSAPRLRAKLATPRTASEQTEEEKAKAKKAEGKEVDKDVSDNDEDDGEGVTPPKKDGKKAAAATAPVKALSPEKARMKAITGSEAAGLMPKLAAHLAYDTDLSAAEAEAVMAAALEDVDTEASEAPAQRESSATSPNGAAFRKAMNAEAPNPSLGAGGGGKGEPEDPWLAAAKSLGVA</sequence>
<evidence type="ECO:0000256" key="1">
    <source>
        <dbReference type="SAM" id="MobiDB-lite"/>
    </source>
</evidence>
<evidence type="ECO:0000313" key="3">
    <source>
        <dbReference type="Proteomes" id="UP000198704"/>
    </source>
</evidence>
<dbReference type="Proteomes" id="UP000198704">
    <property type="component" value="Unassembled WGS sequence"/>
</dbReference>
<dbReference type="EMBL" id="FNHS01000001">
    <property type="protein sequence ID" value="SDM31495.1"/>
    <property type="molecule type" value="Genomic_DNA"/>
</dbReference>
<feature type="compositionally biased region" description="Basic and acidic residues" evidence="1">
    <location>
        <begin position="22"/>
        <end position="40"/>
    </location>
</feature>
<reference evidence="3" key="1">
    <citation type="submission" date="2016-10" db="EMBL/GenBank/DDBJ databases">
        <authorList>
            <person name="Varghese N."/>
            <person name="Submissions S."/>
        </authorList>
    </citation>
    <scope>NUCLEOTIDE SEQUENCE [LARGE SCALE GENOMIC DNA]</scope>
    <source>
        <strain evidence="3">BL47</strain>
    </source>
</reference>
<dbReference type="RefSeq" id="WP_091712989.1">
    <property type="nucleotide sequence ID" value="NZ_FNHS01000001.1"/>
</dbReference>
<feature type="compositionally biased region" description="Low complexity" evidence="1">
    <location>
        <begin position="60"/>
        <end position="69"/>
    </location>
</feature>
<proteinExistence type="predicted"/>
<dbReference type="AlphaFoldDB" id="A0A1G9S9N3"/>
<accession>A0A1G9S9N3</accession>